<sequence>MFQEPKKYTDNNHFFFKVGQDLGKVCNAPKDKDGVFKVLELRNGEINLVYIGFSNSNGLYNEIVNGAHFDKNPRNIGWTDQLIKDKTDAIDVYWYVTDGKYDQKKEQVEMLKDFIGLTGKLPKWNK</sequence>
<dbReference type="AlphaFoldDB" id="A0A239GZD8"/>
<protein>
    <submittedName>
        <fullName evidence="1">Uncharacterized protein</fullName>
    </submittedName>
</protein>
<evidence type="ECO:0000313" key="2">
    <source>
        <dbReference type="Proteomes" id="UP000198480"/>
    </source>
</evidence>
<dbReference type="Proteomes" id="UP000198480">
    <property type="component" value="Unassembled WGS sequence"/>
</dbReference>
<dbReference type="OrthoDB" id="838435at2"/>
<reference evidence="2" key="1">
    <citation type="submission" date="2017-06" db="EMBL/GenBank/DDBJ databases">
        <authorList>
            <person name="Varghese N."/>
            <person name="Submissions S."/>
        </authorList>
    </citation>
    <scope>NUCLEOTIDE SEQUENCE [LARGE SCALE GENOMIC DNA]</scope>
    <source>
        <strain evidence="2">5C</strain>
    </source>
</reference>
<dbReference type="EMBL" id="FZOK01000021">
    <property type="protein sequence ID" value="SNS74497.1"/>
    <property type="molecule type" value="Genomic_DNA"/>
</dbReference>
<name>A0A239GZD8_9BACT</name>
<organism evidence="1 2">
    <name type="scientific">Belliella buryatensis</name>
    <dbReference type="NCBI Taxonomy" id="1500549"/>
    <lineage>
        <taxon>Bacteria</taxon>
        <taxon>Pseudomonadati</taxon>
        <taxon>Bacteroidota</taxon>
        <taxon>Cytophagia</taxon>
        <taxon>Cytophagales</taxon>
        <taxon>Cyclobacteriaceae</taxon>
        <taxon>Belliella</taxon>
    </lineage>
</organism>
<proteinExistence type="predicted"/>
<evidence type="ECO:0000313" key="1">
    <source>
        <dbReference type="EMBL" id="SNS74497.1"/>
    </source>
</evidence>
<keyword evidence="2" id="KW-1185">Reference proteome</keyword>
<dbReference type="RefSeq" id="WP_089242459.1">
    <property type="nucleotide sequence ID" value="NZ_FZOK01000021.1"/>
</dbReference>
<accession>A0A239GZD8</accession>
<gene>
    <name evidence="1" type="ORF">SAMN06295967_12117</name>
</gene>